<dbReference type="Proteomes" id="UP001162834">
    <property type="component" value="Chromosome"/>
</dbReference>
<feature type="domain" description="Integrase catalytic" evidence="2">
    <location>
        <begin position="118"/>
        <end position="190"/>
    </location>
</feature>
<protein>
    <submittedName>
        <fullName evidence="3">IS3 family transposase ISAar24</fullName>
    </submittedName>
</protein>
<dbReference type="AlphaFoldDB" id="A0A9E6XZ54"/>
<dbReference type="KEGG" id="sbae:DSM104329_03481"/>
<dbReference type="EMBL" id="CP087164">
    <property type="protein sequence ID" value="UGS37069.1"/>
    <property type="molecule type" value="Genomic_DNA"/>
</dbReference>
<dbReference type="InterPro" id="IPR050900">
    <property type="entry name" value="Transposase_IS3/IS150/IS904"/>
</dbReference>
<dbReference type="GO" id="GO:0015074">
    <property type="term" value="P:DNA integration"/>
    <property type="evidence" value="ECO:0007669"/>
    <property type="project" value="InterPro"/>
</dbReference>
<dbReference type="PROSITE" id="PS50994">
    <property type="entry name" value="INTEGRASE"/>
    <property type="match status" value="1"/>
</dbReference>
<evidence type="ECO:0000313" key="3">
    <source>
        <dbReference type="EMBL" id="UGS37069.1"/>
    </source>
</evidence>
<evidence type="ECO:0000313" key="4">
    <source>
        <dbReference type="Proteomes" id="UP001162834"/>
    </source>
</evidence>
<dbReference type="InterPro" id="IPR012337">
    <property type="entry name" value="RNaseH-like_sf"/>
</dbReference>
<dbReference type="NCBIfam" id="NF033516">
    <property type="entry name" value="transpos_IS3"/>
    <property type="match status" value="1"/>
</dbReference>
<comment type="function">
    <text evidence="1">Involved in the transposition of the insertion sequence.</text>
</comment>
<dbReference type="InterPro" id="IPR001584">
    <property type="entry name" value="Integrase_cat-core"/>
</dbReference>
<gene>
    <name evidence="3" type="ORF">DSM104329_03481</name>
</gene>
<dbReference type="InterPro" id="IPR036397">
    <property type="entry name" value="RNaseH_sf"/>
</dbReference>
<evidence type="ECO:0000256" key="1">
    <source>
        <dbReference type="ARBA" id="ARBA00002286"/>
    </source>
</evidence>
<dbReference type="Pfam" id="PF13276">
    <property type="entry name" value="HTH_21"/>
    <property type="match status" value="1"/>
</dbReference>
<organism evidence="3 4">
    <name type="scientific">Capillimicrobium parvum</name>
    <dbReference type="NCBI Taxonomy" id="2884022"/>
    <lineage>
        <taxon>Bacteria</taxon>
        <taxon>Bacillati</taxon>
        <taxon>Actinomycetota</taxon>
        <taxon>Thermoleophilia</taxon>
        <taxon>Solirubrobacterales</taxon>
        <taxon>Capillimicrobiaceae</taxon>
        <taxon>Capillimicrobium</taxon>
    </lineage>
</organism>
<dbReference type="Gene3D" id="3.30.420.10">
    <property type="entry name" value="Ribonuclease H-like superfamily/Ribonuclease H"/>
    <property type="match status" value="1"/>
</dbReference>
<dbReference type="InterPro" id="IPR048020">
    <property type="entry name" value="Transpos_IS3"/>
</dbReference>
<accession>A0A9E6XZ54</accession>
<dbReference type="PANTHER" id="PTHR46889">
    <property type="entry name" value="TRANSPOSASE INSF FOR INSERTION SEQUENCE IS3B-RELATED"/>
    <property type="match status" value="1"/>
</dbReference>
<sequence length="190" mass="20920">MIDALTGQGIDVQHACRTLGVSPSGYYAWKDRPTSPRQLRRIWLAGEIADVHKASGGTYGALRVTAELNHGRGIHVGHNAVSLIMRELGIKGLPTRRLPKGAKLATVTSLDLVGRQFRRDHPDQLWMTDITEHPTREGKIYCCVVLDAFSRFVVGWAVDSTQTTTLVLNALGMAIRRRNGPSKRGNSSPR</sequence>
<dbReference type="InterPro" id="IPR025948">
    <property type="entry name" value="HTH-like_dom"/>
</dbReference>
<dbReference type="Pfam" id="PF00665">
    <property type="entry name" value="rve"/>
    <property type="match status" value="1"/>
</dbReference>
<keyword evidence="4" id="KW-1185">Reference proteome</keyword>
<name>A0A9E6XZ54_9ACTN</name>
<dbReference type="PANTHER" id="PTHR46889:SF4">
    <property type="entry name" value="TRANSPOSASE INSO FOR INSERTION SEQUENCE ELEMENT IS911B-RELATED"/>
    <property type="match status" value="1"/>
</dbReference>
<evidence type="ECO:0000259" key="2">
    <source>
        <dbReference type="PROSITE" id="PS50994"/>
    </source>
</evidence>
<dbReference type="SUPFAM" id="SSF53098">
    <property type="entry name" value="Ribonuclease H-like"/>
    <property type="match status" value="1"/>
</dbReference>
<dbReference type="GO" id="GO:0003676">
    <property type="term" value="F:nucleic acid binding"/>
    <property type="evidence" value="ECO:0007669"/>
    <property type="project" value="InterPro"/>
</dbReference>
<reference evidence="3" key="1">
    <citation type="journal article" date="2022" name="Int. J. Syst. Evol. Microbiol.">
        <title>Pseudomonas aegrilactucae sp. nov. and Pseudomonas morbosilactucae sp. nov., pathogens causing bacterial rot of lettuce in Japan.</title>
        <authorList>
            <person name="Sawada H."/>
            <person name="Fujikawa T."/>
            <person name="Satou M."/>
        </authorList>
    </citation>
    <scope>NUCLEOTIDE SEQUENCE</scope>
    <source>
        <strain evidence="3">0166_1</strain>
    </source>
</reference>
<proteinExistence type="predicted"/>